<accession>A0AAV8XSI7</accession>
<dbReference type="InterPro" id="IPR029033">
    <property type="entry name" value="His_PPase_superfam"/>
</dbReference>
<gene>
    <name evidence="2" type="ORF">NQ314_010464</name>
</gene>
<keyword evidence="1" id="KW-0812">Transmembrane</keyword>
<dbReference type="GO" id="GO:0016791">
    <property type="term" value="F:phosphatase activity"/>
    <property type="evidence" value="ECO:0007669"/>
    <property type="project" value="UniProtKB-ARBA"/>
</dbReference>
<feature type="transmembrane region" description="Helical" evidence="1">
    <location>
        <begin position="6"/>
        <end position="24"/>
    </location>
</feature>
<keyword evidence="3" id="KW-1185">Reference proteome</keyword>
<keyword evidence="1" id="KW-0472">Membrane</keyword>
<name>A0AAV8XSI7_9CUCU</name>
<evidence type="ECO:0000313" key="3">
    <source>
        <dbReference type="Proteomes" id="UP001162156"/>
    </source>
</evidence>
<protein>
    <submittedName>
        <fullName evidence="2">Uncharacterized protein</fullName>
    </submittedName>
</protein>
<dbReference type="Proteomes" id="UP001162156">
    <property type="component" value="Unassembled WGS sequence"/>
</dbReference>
<dbReference type="EMBL" id="JANEYF010002891">
    <property type="protein sequence ID" value="KAJ8941206.1"/>
    <property type="molecule type" value="Genomic_DNA"/>
</dbReference>
<evidence type="ECO:0000313" key="2">
    <source>
        <dbReference type="EMBL" id="KAJ8941206.1"/>
    </source>
</evidence>
<organism evidence="2 3">
    <name type="scientific">Rhamnusium bicolor</name>
    <dbReference type="NCBI Taxonomy" id="1586634"/>
    <lineage>
        <taxon>Eukaryota</taxon>
        <taxon>Metazoa</taxon>
        <taxon>Ecdysozoa</taxon>
        <taxon>Arthropoda</taxon>
        <taxon>Hexapoda</taxon>
        <taxon>Insecta</taxon>
        <taxon>Pterygota</taxon>
        <taxon>Neoptera</taxon>
        <taxon>Endopterygota</taxon>
        <taxon>Coleoptera</taxon>
        <taxon>Polyphaga</taxon>
        <taxon>Cucujiformia</taxon>
        <taxon>Chrysomeloidea</taxon>
        <taxon>Cerambycidae</taxon>
        <taxon>Lepturinae</taxon>
        <taxon>Rhagiini</taxon>
        <taxon>Rhamnusium</taxon>
    </lineage>
</organism>
<dbReference type="SUPFAM" id="SSF53254">
    <property type="entry name" value="Phosphoglycerate mutase-like"/>
    <property type="match status" value="1"/>
</dbReference>
<dbReference type="Gene3D" id="3.40.50.1240">
    <property type="entry name" value="Phosphoglycerate mutase-like"/>
    <property type="match status" value="1"/>
</dbReference>
<evidence type="ECO:0000256" key="1">
    <source>
        <dbReference type="SAM" id="Phobius"/>
    </source>
</evidence>
<proteinExistence type="predicted"/>
<dbReference type="AlphaFoldDB" id="A0AAV8XSI7"/>
<comment type="caution">
    <text evidence="2">The sequence shown here is derived from an EMBL/GenBank/DDBJ whole genome shotgun (WGS) entry which is preliminary data.</text>
</comment>
<reference evidence="2" key="1">
    <citation type="journal article" date="2023" name="Insect Mol. Biol.">
        <title>Genome sequencing provides insights into the evolution of gene families encoding plant cell wall-degrading enzymes in longhorned beetles.</title>
        <authorList>
            <person name="Shin N.R."/>
            <person name="Okamura Y."/>
            <person name="Kirsch R."/>
            <person name="Pauchet Y."/>
        </authorList>
    </citation>
    <scope>NUCLEOTIDE SEQUENCE</scope>
    <source>
        <strain evidence="2">RBIC_L_NR</strain>
    </source>
</reference>
<keyword evidence="1" id="KW-1133">Transmembrane helix</keyword>
<sequence length="80" mass="8993">MIVSLGAYVPGTLVGFASTIFFELRKRNTINYINAFYRNDGVLTPITIAGCDFDCNLSDFKNIVSNLIITVEEWYDVCES</sequence>